<organism evidence="1 2">
    <name type="scientific">Mycobacterium tuberculosis</name>
    <dbReference type="NCBI Taxonomy" id="1773"/>
    <lineage>
        <taxon>Bacteria</taxon>
        <taxon>Bacillati</taxon>
        <taxon>Actinomycetota</taxon>
        <taxon>Actinomycetes</taxon>
        <taxon>Mycobacteriales</taxon>
        <taxon>Mycobacteriaceae</taxon>
        <taxon>Mycobacterium</taxon>
        <taxon>Mycobacterium tuberculosis complex</taxon>
    </lineage>
</organism>
<evidence type="ECO:0000313" key="1">
    <source>
        <dbReference type="EMBL" id="COZ71220.1"/>
    </source>
</evidence>
<dbReference type="AlphaFoldDB" id="A0A916PH60"/>
<accession>A0A916PH60</accession>
<protein>
    <submittedName>
        <fullName evidence="1">Uncharacterized protein</fullName>
    </submittedName>
</protein>
<proteinExistence type="predicted"/>
<comment type="caution">
    <text evidence="1">The sequence shown here is derived from an EMBL/GenBank/DDBJ whole genome shotgun (WGS) entry which is preliminary data.</text>
</comment>
<gene>
    <name evidence="1" type="ORF">ERS007739_04053</name>
</gene>
<name>A0A916PH60_MYCTX</name>
<dbReference type="Proteomes" id="UP000039021">
    <property type="component" value="Unassembled WGS sequence"/>
</dbReference>
<dbReference type="EMBL" id="CSBK01002322">
    <property type="protein sequence ID" value="COZ71220.1"/>
    <property type="molecule type" value="Genomic_DNA"/>
</dbReference>
<reference evidence="2" key="1">
    <citation type="submission" date="2015-03" db="EMBL/GenBank/DDBJ databases">
        <authorList>
            <consortium name="Pathogen Informatics"/>
        </authorList>
    </citation>
    <scope>NUCLEOTIDE SEQUENCE [LARGE SCALE GENOMIC DNA]</scope>
    <source>
        <strain evidence="2">N09902308</strain>
    </source>
</reference>
<sequence length="37" mass="4096">MAVIFLSARYFSRAASTWSASHSNAISRSAVRLPVRK</sequence>
<evidence type="ECO:0000313" key="2">
    <source>
        <dbReference type="Proteomes" id="UP000039021"/>
    </source>
</evidence>